<sequence length="233" mass="27416">MNQDQSRTRIANQEFELIDDLLPKTLARLDEIGNKKLYKSYKYVYFIHYFTNRFELRKFTNDEYFKVSISFCNEAYISMMLNQKNASLLLLRSSIENFIKFMLNYYGLDIDPTRFKTNKGTLQKSGLLTTDLNSKLDRLLSFYNDFSGLSHSATNINTDIIEFLNLATTLRPTNFNKNYCSFTKIMKIYIYFIISICSESLIKWDTADLKNSLSIIFSDYETIQIISEIKDNE</sequence>
<keyword evidence="2" id="KW-1185">Reference proteome</keyword>
<dbReference type="Proteomes" id="UP001597104">
    <property type="component" value="Unassembled WGS sequence"/>
</dbReference>
<evidence type="ECO:0000313" key="2">
    <source>
        <dbReference type="Proteomes" id="UP001597104"/>
    </source>
</evidence>
<dbReference type="EMBL" id="JBHTIO010000032">
    <property type="protein sequence ID" value="MFD0897356.1"/>
    <property type="molecule type" value="Genomic_DNA"/>
</dbReference>
<dbReference type="RefSeq" id="WP_137637215.1">
    <property type="nucleotide sequence ID" value="NZ_BJDN01000006.1"/>
</dbReference>
<accession>A0ABW3EAP8</accession>
<organism evidence="1 2">
    <name type="scientific">Loigolactobacillus binensis</name>
    <dbReference type="NCBI Taxonomy" id="2559922"/>
    <lineage>
        <taxon>Bacteria</taxon>
        <taxon>Bacillati</taxon>
        <taxon>Bacillota</taxon>
        <taxon>Bacilli</taxon>
        <taxon>Lactobacillales</taxon>
        <taxon>Lactobacillaceae</taxon>
        <taxon>Loigolactobacillus</taxon>
    </lineage>
</organism>
<reference evidence="2" key="1">
    <citation type="journal article" date="2019" name="Int. J. Syst. Evol. Microbiol.">
        <title>The Global Catalogue of Microorganisms (GCM) 10K type strain sequencing project: providing services to taxonomists for standard genome sequencing and annotation.</title>
        <authorList>
            <consortium name="The Broad Institute Genomics Platform"/>
            <consortium name="The Broad Institute Genome Sequencing Center for Infectious Disease"/>
            <person name="Wu L."/>
            <person name="Ma J."/>
        </authorList>
    </citation>
    <scope>NUCLEOTIDE SEQUENCE [LARGE SCALE GENOMIC DNA]</scope>
    <source>
        <strain evidence="2">CCM 8925</strain>
    </source>
</reference>
<name>A0ABW3EAP8_9LACO</name>
<evidence type="ECO:0000313" key="1">
    <source>
        <dbReference type="EMBL" id="MFD0897356.1"/>
    </source>
</evidence>
<comment type="caution">
    <text evidence="1">The sequence shown here is derived from an EMBL/GenBank/DDBJ whole genome shotgun (WGS) entry which is preliminary data.</text>
</comment>
<gene>
    <name evidence="1" type="ORF">ACFQZ7_06340</name>
</gene>
<protein>
    <submittedName>
        <fullName evidence="1">Uncharacterized protein</fullName>
    </submittedName>
</protein>
<proteinExistence type="predicted"/>